<evidence type="ECO:0000256" key="2">
    <source>
        <dbReference type="ARBA" id="ARBA00009074"/>
    </source>
</evidence>
<evidence type="ECO:0000256" key="6">
    <source>
        <dbReference type="SAM" id="MobiDB-lite"/>
    </source>
</evidence>
<keyword evidence="3 7" id="KW-0812">Transmembrane</keyword>
<reference evidence="8" key="1">
    <citation type="submission" date="2023-07" db="EMBL/GenBank/DDBJ databases">
        <title>draft genome sequence of fig (Ficus carica).</title>
        <authorList>
            <person name="Takahashi T."/>
            <person name="Nishimura K."/>
        </authorList>
    </citation>
    <scope>NUCLEOTIDE SEQUENCE</scope>
</reference>
<evidence type="ECO:0000256" key="7">
    <source>
        <dbReference type="SAM" id="Phobius"/>
    </source>
</evidence>
<dbReference type="Proteomes" id="UP001187192">
    <property type="component" value="Unassembled WGS sequence"/>
</dbReference>
<evidence type="ECO:0000256" key="1">
    <source>
        <dbReference type="ARBA" id="ARBA00004370"/>
    </source>
</evidence>
<evidence type="ECO:0000256" key="5">
    <source>
        <dbReference type="ARBA" id="ARBA00023136"/>
    </source>
</evidence>
<dbReference type="AlphaFoldDB" id="A0AA87ZGH9"/>
<dbReference type="EMBL" id="BTGU01000005">
    <property type="protein sequence ID" value="GMN35853.1"/>
    <property type="molecule type" value="Genomic_DNA"/>
</dbReference>
<keyword evidence="5 7" id="KW-0472">Membrane</keyword>
<name>A0AA87ZGH9_FICCA</name>
<keyword evidence="4 7" id="KW-1133">Transmembrane helix</keyword>
<dbReference type="PANTHER" id="PTHR31113:SF20">
    <property type="entry name" value="UPF0496 PROTEIN 2-RELATED"/>
    <property type="match status" value="1"/>
</dbReference>
<organism evidence="8 9">
    <name type="scientific">Ficus carica</name>
    <name type="common">Common fig</name>
    <dbReference type="NCBI Taxonomy" id="3494"/>
    <lineage>
        <taxon>Eukaryota</taxon>
        <taxon>Viridiplantae</taxon>
        <taxon>Streptophyta</taxon>
        <taxon>Embryophyta</taxon>
        <taxon>Tracheophyta</taxon>
        <taxon>Spermatophyta</taxon>
        <taxon>Magnoliopsida</taxon>
        <taxon>eudicotyledons</taxon>
        <taxon>Gunneridae</taxon>
        <taxon>Pentapetalae</taxon>
        <taxon>rosids</taxon>
        <taxon>fabids</taxon>
        <taxon>Rosales</taxon>
        <taxon>Moraceae</taxon>
        <taxon>Ficeae</taxon>
        <taxon>Ficus</taxon>
    </lineage>
</organism>
<dbReference type="GO" id="GO:0016020">
    <property type="term" value="C:membrane"/>
    <property type="evidence" value="ECO:0007669"/>
    <property type="project" value="UniProtKB-SubCell"/>
</dbReference>
<comment type="similarity">
    <text evidence="2">Belongs to the UPF0496 family.</text>
</comment>
<gene>
    <name evidence="8" type="ORF">TIFTF001_005566</name>
</gene>
<evidence type="ECO:0000313" key="8">
    <source>
        <dbReference type="EMBL" id="GMN35853.1"/>
    </source>
</evidence>
<protein>
    <submittedName>
        <fullName evidence="8">Uncharacterized protein</fullName>
    </submittedName>
</protein>
<keyword evidence="9" id="KW-1185">Reference proteome</keyword>
<feature type="transmembrane region" description="Helical" evidence="7">
    <location>
        <begin position="262"/>
        <end position="279"/>
    </location>
</feature>
<proteinExistence type="inferred from homology"/>
<dbReference type="InterPro" id="IPR007749">
    <property type="entry name" value="DUF677"/>
</dbReference>
<evidence type="ECO:0000256" key="3">
    <source>
        <dbReference type="ARBA" id="ARBA00022692"/>
    </source>
</evidence>
<comment type="subcellular location">
    <subcellularLocation>
        <location evidence="1">Membrane</location>
    </subcellularLocation>
</comment>
<comment type="caution">
    <text evidence="8">The sequence shown here is derived from an EMBL/GenBank/DDBJ whole genome shotgun (WGS) entry which is preliminary data.</text>
</comment>
<feature type="transmembrane region" description="Helical" evidence="7">
    <location>
        <begin position="234"/>
        <end position="256"/>
    </location>
</feature>
<feature type="region of interest" description="Disordered" evidence="6">
    <location>
        <begin position="12"/>
        <end position="35"/>
    </location>
</feature>
<evidence type="ECO:0000313" key="9">
    <source>
        <dbReference type="Proteomes" id="UP001187192"/>
    </source>
</evidence>
<accession>A0AA87ZGH9</accession>
<dbReference type="PANTHER" id="PTHR31113">
    <property type="entry name" value="UPF0496 PROTEIN 3-RELATED"/>
    <property type="match status" value="1"/>
</dbReference>
<sequence length="364" mass="41479">MPNKMKRFFMWKKHKSPSAETAGRSRKDSGNSLSTKSNVNEEYLNAFRSNSYEEIWDIVQGKLGIISSTSTTTTSTGCSSSSLSSPFYLDLSELLLEPRQETLKSMIDNLNFHRLLVEYFEASLRACNICELLLRSIEQTRSDYQKIKRVIKMSKRVLVNDHDYHNNPDHHQEHIDQYSRAIFRELAAIALLKNPLSVISPLQYRDLRDGYMVLLRKLTTKGKKIKRREKLKRLCKKVGGAGLVVTHIALSIALLVFAFHSVFGIVAAPLVGCSAVYLSNRKKKRATDSPAPQLPGGGLGEQLDVAAKGMFILINDFDTTCQMVRRLHDEVEHRKSVAEICARNRKFELLREFTAHIMNIKTWF</sequence>
<evidence type="ECO:0000256" key="4">
    <source>
        <dbReference type="ARBA" id="ARBA00022989"/>
    </source>
</evidence>